<organism evidence="2 3">
    <name type="scientific">Mycoplasmoides genitalium M6320</name>
    <dbReference type="NCBI Taxonomy" id="662945"/>
    <lineage>
        <taxon>Bacteria</taxon>
        <taxon>Bacillati</taxon>
        <taxon>Mycoplasmatota</taxon>
        <taxon>Mycoplasmoidales</taxon>
        <taxon>Mycoplasmoidaceae</taxon>
        <taxon>Mycoplasmoides</taxon>
    </lineage>
</organism>
<gene>
    <name evidence="2" type="ORF">CM1_02805</name>
</gene>
<evidence type="ECO:0000256" key="1">
    <source>
        <dbReference type="SAM" id="MobiDB-lite"/>
    </source>
</evidence>
<dbReference type="KEGG" id="mgx:CM1_02805"/>
<feature type="compositionally biased region" description="Low complexity" evidence="1">
    <location>
        <begin position="39"/>
        <end position="49"/>
    </location>
</feature>
<sequence>MSINNKKKRFFFDLAQDDDPEQSLLEEDLFSIKEKVTPQNKNKFNQKQNLSKREETSFDKDSSSFDFGPLSAFEKTFPKSFWSKNNSFQQPEQINQQNENNLENWNEEKSFSSNFSGKPKKERYFQEEQNFQYHNNGFLQQKNQNFQQQFTQPQPIPPQPKTKIPGIVPVERQEKLDTGVHFYTSQRVWQKVRNYSKAVNIPISRILTIILDNVIEE</sequence>
<dbReference type="Proteomes" id="UP000005254">
    <property type="component" value="Chromosome"/>
</dbReference>
<dbReference type="RefSeq" id="WP_009885564.1">
    <property type="nucleotide sequence ID" value="NC_018497.1"/>
</dbReference>
<reference evidence="2 3" key="1">
    <citation type="journal article" date="2012" name="J. Bacteriol.">
        <title>Draft Genome Sequences of Four Axenic Mycoplasma genitalium Strains Isolated from Denmark, Japan, and Australia.</title>
        <authorList>
            <person name="McGowin C.L."/>
            <person name="Ma L."/>
            <person name="Jensen J.S."/>
            <person name="Mancuso M.M."/>
            <person name="Hamasuna R."/>
            <person name="Adegboye D."/>
            <person name="Martin D.H."/>
        </authorList>
    </citation>
    <scope>NUCLEOTIDE SEQUENCE [LARGE SCALE GENOMIC DNA]</scope>
    <source>
        <strain evidence="2 3">M6320</strain>
    </source>
</reference>
<feature type="compositionally biased region" description="Basic and acidic residues" evidence="1">
    <location>
        <begin position="51"/>
        <end position="63"/>
    </location>
</feature>
<feature type="region of interest" description="Disordered" evidence="1">
    <location>
        <begin position="36"/>
        <end position="64"/>
    </location>
</feature>
<evidence type="ECO:0000313" key="2">
    <source>
        <dbReference type="EMBL" id="AFQ04302.1"/>
    </source>
</evidence>
<dbReference type="EMBL" id="CP003772">
    <property type="protein sequence ID" value="AFQ04302.1"/>
    <property type="molecule type" value="Genomic_DNA"/>
</dbReference>
<dbReference type="GeneID" id="99647374"/>
<dbReference type="AlphaFoldDB" id="A0ABC7ZJA2"/>
<name>A0ABC7ZJA2_MYCGT</name>
<protein>
    <submittedName>
        <fullName evidence="2">Uncharacterized protein</fullName>
    </submittedName>
</protein>
<proteinExistence type="predicted"/>
<accession>A0ABC7ZJA2</accession>
<evidence type="ECO:0000313" key="3">
    <source>
        <dbReference type="Proteomes" id="UP000005254"/>
    </source>
</evidence>